<evidence type="ECO:0000256" key="1">
    <source>
        <dbReference type="ARBA" id="ARBA00001933"/>
    </source>
</evidence>
<dbReference type="PROSITE" id="PS00878">
    <property type="entry name" value="ODR_DC_2_1"/>
    <property type="match status" value="1"/>
</dbReference>
<evidence type="ECO:0000256" key="10">
    <source>
        <dbReference type="RuleBase" id="RU003737"/>
    </source>
</evidence>
<evidence type="ECO:0000256" key="3">
    <source>
        <dbReference type="ARBA" id="ARBA00022898"/>
    </source>
</evidence>
<sequence length="451" mass="50623">MLVGPAHTPILPKIASFAISAAPIEDNNRFPIKLTVNNKKKEQHIKNAIKKKLESATLSKNLGQDDCFYILDLGQLYRQHKKWQRYLPRITPYYAIKCNPDPKIIQCLASLGFGFNCISGHEIQNVLSFGVEPSSIIFAHTCKQASYLSFASNYGIRKMTFDNADELFKIKDLYPNAELLLRIWADDSKSQWGTGVKYGAPMSAIDNLLHTAKDLGLNVKGVSFHVGSGCSDISIYQDTLKNASIVFDRAKQFGFDFDLLDIGGGFNGVDAPGRPTFKQTASVIRKMTDTLFPLSVHIIAEPSRFYVAPTLTVCCQVIGRKIISNQQEDNNQGNSRQVARKHKRHMYYVNDGLHASFATRLLYQDTLNLKLLMKNGNCVYRQGIKERTYSSVVWGHTCEPGDCLTDDIELPLLNAGDWLYAENMGAYAISKSHFCGFERPKTIYVDSFTNQ</sequence>
<feature type="domain" description="Orn/DAP/Arg decarboxylase 2 C-terminal" evidence="11">
    <location>
        <begin position="309"/>
        <end position="425"/>
    </location>
</feature>
<dbReference type="Gene3D" id="2.40.37.10">
    <property type="entry name" value="Lyase, Ornithine Decarboxylase, Chain A, domain 1"/>
    <property type="match status" value="1"/>
</dbReference>
<evidence type="ECO:0000256" key="2">
    <source>
        <dbReference type="ARBA" id="ARBA00008872"/>
    </source>
</evidence>
<comment type="catalytic activity">
    <reaction evidence="8">
        <text>L-ornithine + H(+) = putrescine + CO2</text>
        <dbReference type="Rhea" id="RHEA:22964"/>
        <dbReference type="ChEBI" id="CHEBI:15378"/>
        <dbReference type="ChEBI" id="CHEBI:16526"/>
        <dbReference type="ChEBI" id="CHEBI:46911"/>
        <dbReference type="ChEBI" id="CHEBI:326268"/>
        <dbReference type="EC" id="4.1.1.17"/>
    </reaction>
</comment>
<dbReference type="InterPro" id="IPR009006">
    <property type="entry name" value="Ala_racemase/Decarboxylase_C"/>
</dbReference>
<reference evidence="13" key="2">
    <citation type="submission" date="2023-02" db="EMBL/GenBank/DDBJ databases">
        <authorList>
            <consortium name="DOE Joint Genome Institute"/>
            <person name="Mondo S.J."/>
            <person name="Chang Y."/>
            <person name="Wang Y."/>
            <person name="Ahrendt S."/>
            <person name="Andreopoulos W."/>
            <person name="Barry K."/>
            <person name="Beard J."/>
            <person name="Benny G.L."/>
            <person name="Blankenship S."/>
            <person name="Bonito G."/>
            <person name="Cuomo C."/>
            <person name="Desiro A."/>
            <person name="Gervers K.A."/>
            <person name="Hundley H."/>
            <person name="Kuo A."/>
            <person name="LaButti K."/>
            <person name="Lang B.F."/>
            <person name="Lipzen A."/>
            <person name="O'Donnell K."/>
            <person name="Pangilinan J."/>
            <person name="Reynolds N."/>
            <person name="Sandor L."/>
            <person name="Smith M.W."/>
            <person name="Tsang A."/>
            <person name="Grigoriev I.V."/>
            <person name="Stajich J.E."/>
            <person name="Spatafora J.W."/>
        </authorList>
    </citation>
    <scope>NUCLEOTIDE SEQUENCE</scope>
    <source>
        <strain evidence="13">RSA 2281</strain>
    </source>
</reference>
<dbReference type="CDD" id="cd00622">
    <property type="entry name" value="PLPDE_III_ODC"/>
    <property type="match status" value="1"/>
</dbReference>
<dbReference type="InterPro" id="IPR029066">
    <property type="entry name" value="PLP-binding_barrel"/>
</dbReference>
<evidence type="ECO:0000313" key="13">
    <source>
        <dbReference type="EMBL" id="KAI9276736.1"/>
    </source>
</evidence>
<proteinExistence type="inferred from homology"/>
<dbReference type="PRINTS" id="PR01179">
    <property type="entry name" value="ODADCRBXLASE"/>
</dbReference>
<reference evidence="13" key="1">
    <citation type="journal article" date="2022" name="IScience">
        <title>Evolution of zygomycete secretomes and the origins of terrestrial fungal ecologies.</title>
        <authorList>
            <person name="Chang Y."/>
            <person name="Wang Y."/>
            <person name="Mondo S."/>
            <person name="Ahrendt S."/>
            <person name="Andreopoulos W."/>
            <person name="Barry K."/>
            <person name="Beard J."/>
            <person name="Benny G.L."/>
            <person name="Blankenship S."/>
            <person name="Bonito G."/>
            <person name="Cuomo C."/>
            <person name="Desiro A."/>
            <person name="Gervers K.A."/>
            <person name="Hundley H."/>
            <person name="Kuo A."/>
            <person name="LaButti K."/>
            <person name="Lang B.F."/>
            <person name="Lipzen A."/>
            <person name="O'Donnell K."/>
            <person name="Pangilinan J."/>
            <person name="Reynolds N."/>
            <person name="Sandor L."/>
            <person name="Smith M.E."/>
            <person name="Tsang A."/>
            <person name="Grigoriev I.V."/>
            <person name="Stajich J.E."/>
            <person name="Spatafora J.W."/>
        </authorList>
    </citation>
    <scope>NUCLEOTIDE SEQUENCE</scope>
    <source>
        <strain evidence="13">RSA 2281</strain>
    </source>
</reference>
<dbReference type="GO" id="GO:0033387">
    <property type="term" value="P:putrescine biosynthetic process from arginine, via ornithine"/>
    <property type="evidence" value="ECO:0007669"/>
    <property type="project" value="TreeGrafter"/>
</dbReference>
<evidence type="ECO:0000256" key="9">
    <source>
        <dbReference type="PIRSR" id="PIRSR600183-50"/>
    </source>
</evidence>
<dbReference type="GO" id="GO:0004586">
    <property type="term" value="F:ornithine decarboxylase activity"/>
    <property type="evidence" value="ECO:0007669"/>
    <property type="project" value="UniProtKB-EC"/>
</dbReference>
<comment type="subunit">
    <text evidence="7">Homodimer. Only the dimer is catalytically active, as the active sites are constructed of residues from both monomers.</text>
</comment>
<comment type="cofactor">
    <cofactor evidence="1 9">
        <name>pyridoxal 5'-phosphate</name>
        <dbReference type="ChEBI" id="CHEBI:597326"/>
    </cofactor>
</comment>
<dbReference type="InterPro" id="IPR000183">
    <property type="entry name" value="Orn/DAP/Arg_de-COase"/>
</dbReference>
<dbReference type="EMBL" id="JAIXMP010000002">
    <property type="protein sequence ID" value="KAI9276736.1"/>
    <property type="molecule type" value="Genomic_DNA"/>
</dbReference>
<evidence type="ECO:0000256" key="7">
    <source>
        <dbReference type="ARBA" id="ARBA00046672"/>
    </source>
</evidence>
<name>A0AAD5PJG4_9FUNG</name>
<dbReference type="FunFam" id="3.20.20.10:FF:000005">
    <property type="entry name" value="Ornithine decarboxylase"/>
    <property type="match status" value="1"/>
</dbReference>
<keyword evidence="14" id="KW-1185">Reference proteome</keyword>
<evidence type="ECO:0000313" key="14">
    <source>
        <dbReference type="Proteomes" id="UP001209540"/>
    </source>
</evidence>
<dbReference type="Pfam" id="PF02784">
    <property type="entry name" value="Orn_Arg_deC_N"/>
    <property type="match status" value="1"/>
</dbReference>
<dbReference type="SUPFAM" id="SSF50621">
    <property type="entry name" value="Alanine racemase C-terminal domain-like"/>
    <property type="match status" value="1"/>
</dbReference>
<evidence type="ECO:0000256" key="6">
    <source>
        <dbReference type="ARBA" id="ARBA00034138"/>
    </source>
</evidence>
<protein>
    <recommendedName>
        <fullName evidence="6">ornithine decarboxylase</fullName>
        <ecNumber evidence="6">4.1.1.17</ecNumber>
    </recommendedName>
</protein>
<dbReference type="InterPro" id="IPR022653">
    <property type="entry name" value="De-COase2_pyr-phos_BS"/>
</dbReference>
<dbReference type="InterPro" id="IPR022643">
    <property type="entry name" value="De-COase2_C"/>
</dbReference>
<dbReference type="InterPro" id="IPR022644">
    <property type="entry name" value="De-COase2_N"/>
</dbReference>
<dbReference type="Pfam" id="PF00278">
    <property type="entry name" value="Orn_DAP_Arg_deC"/>
    <property type="match status" value="1"/>
</dbReference>
<dbReference type="AlphaFoldDB" id="A0AAD5PJG4"/>
<gene>
    <name evidence="13" type="ORF">BDA99DRAFT_545009</name>
</gene>
<dbReference type="EC" id="4.1.1.17" evidence="6"/>
<dbReference type="SUPFAM" id="SSF51419">
    <property type="entry name" value="PLP-binding barrel"/>
    <property type="match status" value="1"/>
</dbReference>
<dbReference type="PANTHER" id="PTHR11482">
    <property type="entry name" value="ARGININE/DIAMINOPIMELATE/ORNITHINE DECARBOXYLASE"/>
    <property type="match status" value="1"/>
</dbReference>
<feature type="modified residue" description="N6-(pyridoxal phosphate)lysine" evidence="9">
    <location>
        <position position="97"/>
    </location>
</feature>
<evidence type="ECO:0000259" key="11">
    <source>
        <dbReference type="Pfam" id="PF00278"/>
    </source>
</evidence>
<feature type="active site" description="Proton donor" evidence="9">
    <location>
        <position position="398"/>
    </location>
</feature>
<evidence type="ECO:0000256" key="4">
    <source>
        <dbReference type="ARBA" id="ARBA00023239"/>
    </source>
</evidence>
<dbReference type="Proteomes" id="UP001209540">
    <property type="component" value="Unassembled WGS sequence"/>
</dbReference>
<dbReference type="GO" id="GO:0005737">
    <property type="term" value="C:cytoplasm"/>
    <property type="evidence" value="ECO:0007669"/>
    <property type="project" value="TreeGrafter"/>
</dbReference>
<dbReference type="PANTHER" id="PTHR11482:SF6">
    <property type="entry name" value="ORNITHINE DECARBOXYLASE 1-RELATED"/>
    <property type="match status" value="1"/>
</dbReference>
<evidence type="ECO:0000256" key="8">
    <source>
        <dbReference type="ARBA" id="ARBA00049127"/>
    </source>
</evidence>
<feature type="domain" description="Orn/DAP/Arg decarboxylase 2 N-terminal" evidence="12">
    <location>
        <begin position="73"/>
        <end position="308"/>
    </location>
</feature>
<keyword evidence="4" id="KW-0456">Lyase</keyword>
<comment type="similarity">
    <text evidence="2 10">Belongs to the Orn/Lys/Arg decarboxylase class-II family.</text>
</comment>
<dbReference type="PRINTS" id="PR01182">
    <property type="entry name" value="ORNDCRBXLASE"/>
</dbReference>
<evidence type="ECO:0000256" key="5">
    <source>
        <dbReference type="ARBA" id="ARBA00034115"/>
    </source>
</evidence>
<comment type="pathway">
    <text evidence="5">Amine and polyamine biosynthesis; putrescine biosynthesis via L-ornithine pathway; putrescine from L-ornithine: step 1/1.</text>
</comment>
<dbReference type="Gene3D" id="3.20.20.10">
    <property type="entry name" value="Alanine racemase"/>
    <property type="match status" value="1"/>
</dbReference>
<keyword evidence="3 9" id="KW-0663">Pyridoxal phosphate</keyword>
<comment type="caution">
    <text evidence="13">The sequence shown here is derived from an EMBL/GenBank/DDBJ whole genome shotgun (WGS) entry which is preliminary data.</text>
</comment>
<organism evidence="13 14">
    <name type="scientific">Phascolomyces articulosus</name>
    <dbReference type="NCBI Taxonomy" id="60185"/>
    <lineage>
        <taxon>Eukaryota</taxon>
        <taxon>Fungi</taxon>
        <taxon>Fungi incertae sedis</taxon>
        <taxon>Mucoromycota</taxon>
        <taxon>Mucoromycotina</taxon>
        <taxon>Mucoromycetes</taxon>
        <taxon>Mucorales</taxon>
        <taxon>Lichtheimiaceae</taxon>
        <taxon>Phascolomyces</taxon>
    </lineage>
</organism>
<evidence type="ECO:0000259" key="12">
    <source>
        <dbReference type="Pfam" id="PF02784"/>
    </source>
</evidence>
<accession>A0AAD5PJG4</accession>
<dbReference type="InterPro" id="IPR002433">
    <property type="entry name" value="Orn_de-COase"/>
</dbReference>